<keyword evidence="3" id="KW-1185">Reference proteome</keyword>
<dbReference type="Proteomes" id="UP001642464">
    <property type="component" value="Unassembled WGS sequence"/>
</dbReference>
<protein>
    <submittedName>
        <fullName evidence="2">Uncharacterized protein</fullName>
    </submittedName>
</protein>
<accession>A0ABP0NAB5</accession>
<evidence type="ECO:0000313" key="2">
    <source>
        <dbReference type="EMBL" id="CAK9060730.1"/>
    </source>
</evidence>
<evidence type="ECO:0000313" key="3">
    <source>
        <dbReference type="Proteomes" id="UP001642464"/>
    </source>
</evidence>
<dbReference type="EMBL" id="CAXAMM010027391">
    <property type="protein sequence ID" value="CAK9060730.1"/>
    <property type="molecule type" value="Genomic_DNA"/>
</dbReference>
<feature type="non-terminal residue" evidence="2">
    <location>
        <position position="385"/>
    </location>
</feature>
<gene>
    <name evidence="2" type="ORF">SCF082_LOCUS31939</name>
</gene>
<feature type="coiled-coil region" evidence="1">
    <location>
        <begin position="313"/>
        <end position="344"/>
    </location>
</feature>
<organism evidence="2 3">
    <name type="scientific">Durusdinium trenchii</name>
    <dbReference type="NCBI Taxonomy" id="1381693"/>
    <lineage>
        <taxon>Eukaryota</taxon>
        <taxon>Sar</taxon>
        <taxon>Alveolata</taxon>
        <taxon>Dinophyceae</taxon>
        <taxon>Suessiales</taxon>
        <taxon>Symbiodiniaceae</taxon>
        <taxon>Durusdinium</taxon>
    </lineage>
</organism>
<sequence length="385" mass="42565">MTPTQFDIFVKRLIALKTPKVVVLLVLLTWWLDLPGRDGPPYQVLEYFAGVGRVAAMAKFAGFKAAAIDIEYGKSLGKERGSRCHRDLFVTFLVLWNGALNQLSGMKRKRYFVSVGGVIERMDLPSRVFSTGTLMAGVDLVNEETGMDTLNDKSDEDLQRELDKPRNAAMAVPVAPIPTPVRALVNSGDAGPEEETAMELTSVSSPFQDIEAMEQAASGEAPVTPNEMKKLRRMMTPRADGSLLVPKEILEQWNDLADGDPTILIEADGTDNQHKTLKLLNFPVMDDADALASSYIPRVLTCLSKWGVKIQSMMEVLESVEDLSDNLRQHQDKLEADFKEARKQCLSLQYYLLSGRCAEALNLTTRSQQGTASLYNIDAGTVCEE</sequence>
<name>A0ABP0NAB5_9DINO</name>
<proteinExistence type="predicted"/>
<reference evidence="2 3" key="1">
    <citation type="submission" date="2024-02" db="EMBL/GenBank/DDBJ databases">
        <authorList>
            <person name="Chen Y."/>
            <person name="Shah S."/>
            <person name="Dougan E. K."/>
            <person name="Thang M."/>
            <person name="Chan C."/>
        </authorList>
    </citation>
    <scope>NUCLEOTIDE SEQUENCE [LARGE SCALE GENOMIC DNA]</scope>
</reference>
<comment type="caution">
    <text evidence="2">The sequence shown here is derived from an EMBL/GenBank/DDBJ whole genome shotgun (WGS) entry which is preliminary data.</text>
</comment>
<keyword evidence="1" id="KW-0175">Coiled coil</keyword>
<evidence type="ECO:0000256" key="1">
    <source>
        <dbReference type="SAM" id="Coils"/>
    </source>
</evidence>